<organism evidence="1 2">
    <name type="scientific">Mangrovihabitans endophyticus</name>
    <dbReference type="NCBI Taxonomy" id="1751298"/>
    <lineage>
        <taxon>Bacteria</taxon>
        <taxon>Bacillati</taxon>
        <taxon>Actinomycetota</taxon>
        <taxon>Actinomycetes</taxon>
        <taxon>Micromonosporales</taxon>
        <taxon>Micromonosporaceae</taxon>
        <taxon>Mangrovihabitans</taxon>
    </lineage>
</organism>
<accession>A0A8J3FP24</accession>
<keyword evidence="2" id="KW-1185">Reference proteome</keyword>
<dbReference type="EMBL" id="BMMX01000008">
    <property type="protein sequence ID" value="GGK89106.1"/>
    <property type="molecule type" value="Genomic_DNA"/>
</dbReference>
<dbReference type="AlphaFoldDB" id="A0A8J3FP24"/>
<sequence>MTIKPPFPIGVEFAPGANLAGDPGDYPYVDISGRRRQSAPVELTYGRDDEGSDVDFGAGVTTFDDRDGDLSPWNPVGQWYGLLAENVPVRFRIDESGDTFDRAAVSPGWGTSTSGHTWSNTNGVYSTDGSVARVDFGGDGQSSFQVLQGAGAPDLDVTFSMEINAYTAGDTYIVAPMVRVVDTDNHMPCYLEFRPDGTISIKPIYAIGGSYTSFSELFGALTYTPDSKVWCRYQCEGADFRIRIWNDGDPEPDQWAVTWSDYQVLGTGVGMLFWRRSGETANCRMTIDDLQVAALLFSGYAADLPPRWDFSGNDATTPFEISGIMRRLGQQSGIRSPLYRQLVRYDPAGYWPLEDGSDASYAASAVPGGAPATIYDVSFGGDSVAGGDSSAEYAGDLGRIYGVAPTTTPAEFAVMFLMKMENNVTADTLLAEFGCPSGTARKWQIWASATSFKVVAVSSSGSTVSDSGYVLHLIDTTAWFAIQLETTQSGGTVSYTLLWYQVIPESGVFWALGDSFSGSLGGVRDFLMRTTAELQGTQFAHVWLGAETLPFVDSTFVAVVSGYPGETASDRITRLCAEEGIPVAVAPGDSAQLGAQRSGEFLDLLRAAAKADFGVLYERAAGLGFTPHGARYETPVTLILDWGGGELAEAPEPARGDQQYVSQYTAKRLAGSEVTAEADAVIVQRRGVKKGGEEFTLYADDQLEDQAAWGLHIGTWGELRWPRIKFSLLQHRHLIDDWVKCGIGSRVRIVNPKTQVAGIYIDLIIEGVQQEIGRYQWDVTLSCSPAGIYAVGIYDDGVSRYDSSSTFLHADVSASATSLVFETFDDGDVWSMTETGYIVSLGGEDVRIDAMGAVSGSGPYLQTATVTRSMNGVVKAQPGATMIHVRNPGRYAR</sequence>
<evidence type="ECO:0000313" key="1">
    <source>
        <dbReference type="EMBL" id="GGK89106.1"/>
    </source>
</evidence>
<evidence type="ECO:0000313" key="2">
    <source>
        <dbReference type="Proteomes" id="UP000656042"/>
    </source>
</evidence>
<gene>
    <name evidence="1" type="ORF">GCM10012284_23930</name>
</gene>
<protein>
    <submittedName>
        <fullName evidence="1">Uncharacterized protein</fullName>
    </submittedName>
</protein>
<dbReference type="RefSeq" id="WP_189079238.1">
    <property type="nucleotide sequence ID" value="NZ_BMMX01000008.1"/>
</dbReference>
<name>A0A8J3FP24_9ACTN</name>
<reference evidence="1" key="2">
    <citation type="submission" date="2020-09" db="EMBL/GenBank/DDBJ databases">
        <authorList>
            <person name="Sun Q."/>
            <person name="Zhou Y."/>
        </authorList>
    </citation>
    <scope>NUCLEOTIDE SEQUENCE</scope>
    <source>
        <strain evidence="1">CGMCC 4.7299</strain>
    </source>
</reference>
<reference evidence="1" key="1">
    <citation type="journal article" date="2014" name="Int. J. Syst. Evol. Microbiol.">
        <title>Complete genome sequence of Corynebacterium casei LMG S-19264T (=DSM 44701T), isolated from a smear-ripened cheese.</title>
        <authorList>
            <consortium name="US DOE Joint Genome Institute (JGI-PGF)"/>
            <person name="Walter F."/>
            <person name="Albersmeier A."/>
            <person name="Kalinowski J."/>
            <person name="Ruckert C."/>
        </authorList>
    </citation>
    <scope>NUCLEOTIDE SEQUENCE</scope>
    <source>
        <strain evidence="1">CGMCC 4.7299</strain>
    </source>
</reference>
<comment type="caution">
    <text evidence="1">The sequence shown here is derived from an EMBL/GenBank/DDBJ whole genome shotgun (WGS) entry which is preliminary data.</text>
</comment>
<dbReference type="Proteomes" id="UP000656042">
    <property type="component" value="Unassembled WGS sequence"/>
</dbReference>
<proteinExistence type="predicted"/>